<dbReference type="Proteomes" id="UP000256977">
    <property type="component" value="Unassembled WGS sequence"/>
</dbReference>
<gene>
    <name evidence="1" type="ORF">DFP98_109239</name>
</gene>
<reference evidence="1 2" key="1">
    <citation type="submission" date="2018-07" db="EMBL/GenBank/DDBJ databases">
        <title>Genomic Encyclopedia of Type Strains, Phase III (KMG-III): the genomes of soil and plant-associated and newly described type strains.</title>
        <authorList>
            <person name="Whitman W."/>
        </authorList>
    </citation>
    <scope>NUCLEOTIDE SEQUENCE [LARGE SCALE GENOMIC DNA]</scope>
    <source>
        <strain evidence="1 2">CECT 7287</strain>
    </source>
</reference>
<dbReference type="EMBL" id="QRDZ01000009">
    <property type="protein sequence ID" value="RED77628.1"/>
    <property type="molecule type" value="Genomic_DNA"/>
</dbReference>
<protein>
    <submittedName>
        <fullName evidence="1">Uncharacterized protein</fullName>
    </submittedName>
</protein>
<dbReference type="AlphaFoldDB" id="A0A3D9JUA1"/>
<comment type="caution">
    <text evidence="1">The sequence shown here is derived from an EMBL/GenBank/DDBJ whole genome shotgun (WGS) entry which is preliminary data.</text>
</comment>
<evidence type="ECO:0000313" key="1">
    <source>
        <dbReference type="EMBL" id="RED77628.1"/>
    </source>
</evidence>
<proteinExistence type="predicted"/>
<name>A0A3D9JUA1_9BACL</name>
<sequence length="132" mass="14739">MGTSANSKARRVVYTTGILRKSPLMRFALVDAVNLTGWSQDITVQVIDWSSGSPVHLKVSPCNRTKCTQEVGPNKSVFLYADISKVEFKYEVRITQPVTRRFVTNVFGVTRSPFKPLQGGTVLQHELVRIGK</sequence>
<evidence type="ECO:0000313" key="2">
    <source>
        <dbReference type="Proteomes" id="UP000256977"/>
    </source>
</evidence>
<dbReference type="OrthoDB" id="2604377at2"/>
<keyword evidence="2" id="KW-1185">Reference proteome</keyword>
<organism evidence="1 2">
    <name type="scientific">Cohnella phaseoli</name>
    <dbReference type="NCBI Taxonomy" id="456490"/>
    <lineage>
        <taxon>Bacteria</taxon>
        <taxon>Bacillati</taxon>
        <taxon>Bacillota</taxon>
        <taxon>Bacilli</taxon>
        <taxon>Bacillales</taxon>
        <taxon>Paenibacillaceae</taxon>
        <taxon>Cohnella</taxon>
    </lineage>
</organism>
<accession>A0A3D9JUA1</accession>